<keyword evidence="3" id="KW-1185">Reference proteome</keyword>
<proteinExistence type="predicted"/>
<dbReference type="WBParaSite" id="HPLM_0001421401-mRNA-1">
    <property type="protein sequence ID" value="HPLM_0001421401-mRNA-1"/>
    <property type="gene ID" value="HPLM_0001421401"/>
</dbReference>
<gene>
    <name evidence="2" type="ORF">HPLM_LOCUS14206</name>
</gene>
<evidence type="ECO:0000313" key="2">
    <source>
        <dbReference type="EMBL" id="VDO52176.1"/>
    </source>
</evidence>
<accession>A0A0N4WRT3</accession>
<feature type="region of interest" description="Disordered" evidence="1">
    <location>
        <begin position="1"/>
        <end position="65"/>
    </location>
</feature>
<dbReference type="AlphaFoldDB" id="A0A0N4WRT3"/>
<name>A0A0N4WRT3_HAEPC</name>
<evidence type="ECO:0000313" key="4">
    <source>
        <dbReference type="WBParaSite" id="HPLM_0001421401-mRNA-1"/>
    </source>
</evidence>
<feature type="compositionally biased region" description="Acidic residues" evidence="1">
    <location>
        <begin position="30"/>
        <end position="53"/>
    </location>
</feature>
<protein>
    <submittedName>
        <fullName evidence="4">CTNNB1_binding domain-containing protein</fullName>
    </submittedName>
</protein>
<evidence type="ECO:0000256" key="1">
    <source>
        <dbReference type="SAM" id="MobiDB-lite"/>
    </source>
</evidence>
<organism evidence="4">
    <name type="scientific">Haemonchus placei</name>
    <name type="common">Barber's pole worm</name>
    <dbReference type="NCBI Taxonomy" id="6290"/>
    <lineage>
        <taxon>Eukaryota</taxon>
        <taxon>Metazoa</taxon>
        <taxon>Ecdysozoa</taxon>
        <taxon>Nematoda</taxon>
        <taxon>Chromadorea</taxon>
        <taxon>Rhabditida</taxon>
        <taxon>Rhabditina</taxon>
        <taxon>Rhabditomorpha</taxon>
        <taxon>Strongyloidea</taxon>
        <taxon>Trichostrongylidae</taxon>
        <taxon>Haemonchus</taxon>
    </lineage>
</organism>
<evidence type="ECO:0000313" key="3">
    <source>
        <dbReference type="Proteomes" id="UP000268014"/>
    </source>
</evidence>
<reference evidence="4" key="1">
    <citation type="submission" date="2017-02" db="UniProtKB">
        <authorList>
            <consortium name="WormBaseParasite"/>
        </authorList>
    </citation>
    <scope>IDENTIFICATION</scope>
</reference>
<sequence length="85" mass="9182">MEVVSGERSTGERTKAMVAGSPAVTAWSGGEEDCVIEDEEADPLLEPDDEEETASTSRGSFMFGNEEVSKEHVQVLLAIKPVRAR</sequence>
<dbReference type="Proteomes" id="UP000268014">
    <property type="component" value="Unassembled WGS sequence"/>
</dbReference>
<reference evidence="2 3" key="2">
    <citation type="submission" date="2018-11" db="EMBL/GenBank/DDBJ databases">
        <authorList>
            <consortium name="Pathogen Informatics"/>
        </authorList>
    </citation>
    <scope>NUCLEOTIDE SEQUENCE [LARGE SCALE GENOMIC DNA]</scope>
    <source>
        <strain evidence="2 3">MHpl1</strain>
    </source>
</reference>
<dbReference type="EMBL" id="UZAF01018484">
    <property type="protein sequence ID" value="VDO52176.1"/>
    <property type="molecule type" value="Genomic_DNA"/>
</dbReference>